<protein>
    <submittedName>
        <fullName evidence="2">Uncharacterized protein</fullName>
    </submittedName>
</protein>
<comment type="caution">
    <text evidence="2">The sequence shown here is derived from an EMBL/GenBank/DDBJ whole genome shotgun (WGS) entry which is preliminary data.</text>
</comment>
<proteinExistence type="predicted"/>
<accession>A0A1S9RBD7</accession>
<evidence type="ECO:0000256" key="1">
    <source>
        <dbReference type="SAM" id="MobiDB-lite"/>
    </source>
</evidence>
<evidence type="ECO:0000313" key="2">
    <source>
        <dbReference type="EMBL" id="OOQ82705.1"/>
    </source>
</evidence>
<dbReference type="AlphaFoldDB" id="A0A1S9RBD7"/>
<gene>
    <name evidence="2" type="ORF">PEBR_37747</name>
</gene>
<dbReference type="EMBL" id="LJBN01000213">
    <property type="protein sequence ID" value="OOQ82705.1"/>
    <property type="molecule type" value="Genomic_DNA"/>
</dbReference>
<evidence type="ECO:0000313" key="3">
    <source>
        <dbReference type="Proteomes" id="UP000190744"/>
    </source>
</evidence>
<sequence>MAKPIPRQILKRPPVKDFYQKDADRRDQLIEDQIAKEPRRKIRKTYETSHQEDSVGKMNRSLRDELVIPQKRRPIANDLPRKSVEIAAIGGVGFHRHMQREGTETFVTSLAQIDRILEEMHSPERALETEEIKMRIPRTYHQFVDVFSKIDSNKLPPLRGAPDHQIELEGSVR</sequence>
<feature type="compositionally biased region" description="Basic and acidic residues" evidence="1">
    <location>
        <begin position="44"/>
        <end position="58"/>
    </location>
</feature>
<name>A0A1S9RBD7_PENBI</name>
<reference evidence="3" key="1">
    <citation type="submission" date="2015-09" db="EMBL/GenBank/DDBJ databases">
        <authorList>
            <person name="Fill T.P."/>
            <person name="Baretta J.F."/>
            <person name="de Almeida L.G."/>
            <person name="Rocha M."/>
            <person name="de Souza D.H."/>
            <person name="Malavazi I."/>
            <person name="Cerdeira L.T."/>
            <person name="Hong H."/>
            <person name="Samborskyy M."/>
            <person name="de Vasconcelos A.T."/>
            <person name="Leadlay P."/>
            <person name="Rodrigues-Filho E."/>
        </authorList>
    </citation>
    <scope>NUCLEOTIDE SEQUENCE [LARGE SCALE GENOMIC DNA]</scope>
    <source>
        <strain evidence="3">LaBioMMi 136</strain>
    </source>
</reference>
<organism evidence="2 3">
    <name type="scientific">Penicillium brasilianum</name>
    <dbReference type="NCBI Taxonomy" id="104259"/>
    <lineage>
        <taxon>Eukaryota</taxon>
        <taxon>Fungi</taxon>
        <taxon>Dikarya</taxon>
        <taxon>Ascomycota</taxon>
        <taxon>Pezizomycotina</taxon>
        <taxon>Eurotiomycetes</taxon>
        <taxon>Eurotiomycetidae</taxon>
        <taxon>Eurotiales</taxon>
        <taxon>Aspergillaceae</taxon>
        <taxon>Penicillium</taxon>
    </lineage>
</organism>
<dbReference type="Proteomes" id="UP000190744">
    <property type="component" value="Unassembled WGS sequence"/>
</dbReference>
<feature type="compositionally biased region" description="Basic and acidic residues" evidence="1">
    <location>
        <begin position="14"/>
        <end position="37"/>
    </location>
</feature>
<feature type="region of interest" description="Disordered" evidence="1">
    <location>
        <begin position="1"/>
        <end position="58"/>
    </location>
</feature>